<dbReference type="OrthoDB" id="9774451at2"/>
<sequence>MKKLTKLSFLMILAITIVLSGCGTNSTTGGGDEDKTLKLVTNAAYAPMEYMEGDKIVGFDIDFIEAVAEEAGYELDIKHVGWESMLLEAKDKVADLAVAAITINDDRKETYDFSVPYYLSTNMILVKEGSDIQSADDLIGKTVAVQNGTTGQESAEALLGVNNDSIKKFEDNNLAIQELLNDGADAVIADNTVVETYVKNNPEQKLKVVSDEQNFASEFYGILFPKGSELKEDFDKAVNTILDNGKYAEIYKEWFGTEPDIEGLKAAQ</sequence>
<evidence type="ECO:0000313" key="11">
    <source>
        <dbReference type="Proteomes" id="UP000682111"/>
    </source>
</evidence>
<dbReference type="PROSITE" id="PS51257">
    <property type="entry name" value="PROKAR_LIPOPROTEIN"/>
    <property type="match status" value="1"/>
</dbReference>
<dbReference type="InterPro" id="IPR001638">
    <property type="entry name" value="Solute-binding_3/MltF_N"/>
</dbReference>
<dbReference type="PANTHER" id="PTHR35936:SF17">
    <property type="entry name" value="ARGININE-BINDING EXTRACELLULAR PROTEIN ARTP"/>
    <property type="match status" value="1"/>
</dbReference>
<organism evidence="10 11">
    <name type="scientific">Robertmurraya siralis</name>
    <dbReference type="NCBI Taxonomy" id="77777"/>
    <lineage>
        <taxon>Bacteria</taxon>
        <taxon>Bacillati</taxon>
        <taxon>Bacillota</taxon>
        <taxon>Bacilli</taxon>
        <taxon>Bacillales</taxon>
        <taxon>Bacillaceae</taxon>
        <taxon>Robertmurraya</taxon>
    </lineage>
</organism>
<comment type="caution">
    <text evidence="10">The sequence shown here is derived from an EMBL/GenBank/DDBJ whole genome shotgun (WGS) entry which is preliminary data.</text>
</comment>
<name>A0A919WKC1_9BACI</name>
<dbReference type="SUPFAM" id="SSF53850">
    <property type="entry name" value="Periplasmic binding protein-like II"/>
    <property type="match status" value="1"/>
</dbReference>
<dbReference type="SMART" id="SM00079">
    <property type="entry name" value="PBPe"/>
    <property type="match status" value="1"/>
</dbReference>
<feature type="chain" id="PRO_5038919863" evidence="7">
    <location>
        <begin position="21"/>
        <end position="268"/>
    </location>
</feature>
<evidence type="ECO:0000256" key="3">
    <source>
        <dbReference type="ARBA" id="ARBA00022729"/>
    </source>
</evidence>
<dbReference type="InterPro" id="IPR018313">
    <property type="entry name" value="SBP_3_CS"/>
</dbReference>
<proteinExistence type="inferred from homology"/>
<feature type="signal peptide" evidence="7">
    <location>
        <begin position="1"/>
        <end position="20"/>
    </location>
</feature>
<dbReference type="PANTHER" id="PTHR35936">
    <property type="entry name" value="MEMBRANE-BOUND LYTIC MUREIN TRANSGLYCOSYLASE F"/>
    <property type="match status" value="1"/>
</dbReference>
<dbReference type="GO" id="GO:0015276">
    <property type="term" value="F:ligand-gated monoatomic ion channel activity"/>
    <property type="evidence" value="ECO:0007669"/>
    <property type="project" value="InterPro"/>
</dbReference>
<feature type="domain" description="Ionotropic glutamate receptor C-terminal" evidence="9">
    <location>
        <begin position="36"/>
        <end position="257"/>
    </location>
</feature>
<evidence type="ECO:0000256" key="1">
    <source>
        <dbReference type="ARBA" id="ARBA00004196"/>
    </source>
</evidence>
<dbReference type="Gene3D" id="3.40.190.10">
    <property type="entry name" value="Periplasmic binding protein-like II"/>
    <property type="match status" value="2"/>
</dbReference>
<accession>A0A919WKC1</accession>
<evidence type="ECO:0000256" key="6">
    <source>
        <dbReference type="RuleBase" id="RU003744"/>
    </source>
</evidence>
<keyword evidence="3 7" id="KW-0732">Signal</keyword>
<evidence type="ECO:0000256" key="5">
    <source>
        <dbReference type="ARBA" id="ARBA00023288"/>
    </source>
</evidence>
<evidence type="ECO:0000313" key="10">
    <source>
        <dbReference type="EMBL" id="GIN63550.1"/>
    </source>
</evidence>
<dbReference type="CDD" id="cd13624">
    <property type="entry name" value="PBP2_Arg_Lys_His"/>
    <property type="match status" value="1"/>
</dbReference>
<reference evidence="10" key="1">
    <citation type="submission" date="2021-03" db="EMBL/GenBank/DDBJ databases">
        <title>Antimicrobial resistance genes in bacteria isolated from Japanese honey, and their potential for conferring macrolide and lincosamide resistance in the American foulbrood pathogen Paenibacillus larvae.</title>
        <authorList>
            <person name="Okamoto M."/>
            <person name="Kumagai M."/>
            <person name="Kanamori H."/>
            <person name="Takamatsu D."/>
        </authorList>
    </citation>
    <scope>NUCLEOTIDE SEQUENCE</scope>
    <source>
        <strain evidence="10">J27TS8</strain>
    </source>
</reference>
<dbReference type="Pfam" id="PF00497">
    <property type="entry name" value="SBP_bac_3"/>
    <property type="match status" value="1"/>
</dbReference>
<gene>
    <name evidence="10" type="primary">glnH_1</name>
    <name evidence="10" type="ORF">J27TS8_35430</name>
</gene>
<feature type="domain" description="Solute-binding protein family 3/N-terminal" evidence="8">
    <location>
        <begin position="36"/>
        <end position="258"/>
    </location>
</feature>
<dbReference type="EMBL" id="BORC01000007">
    <property type="protein sequence ID" value="GIN63550.1"/>
    <property type="molecule type" value="Genomic_DNA"/>
</dbReference>
<keyword evidence="5" id="KW-0449">Lipoprotein</keyword>
<evidence type="ECO:0000256" key="7">
    <source>
        <dbReference type="SAM" id="SignalP"/>
    </source>
</evidence>
<dbReference type="GO" id="GO:0030313">
    <property type="term" value="C:cell envelope"/>
    <property type="evidence" value="ECO:0007669"/>
    <property type="project" value="UniProtKB-SubCell"/>
</dbReference>
<keyword evidence="11" id="KW-1185">Reference proteome</keyword>
<dbReference type="PROSITE" id="PS01039">
    <property type="entry name" value="SBP_BACTERIAL_3"/>
    <property type="match status" value="1"/>
</dbReference>
<dbReference type="GO" id="GO:0016020">
    <property type="term" value="C:membrane"/>
    <property type="evidence" value="ECO:0007669"/>
    <property type="project" value="InterPro"/>
</dbReference>
<keyword evidence="4" id="KW-0564">Palmitate</keyword>
<evidence type="ECO:0000256" key="4">
    <source>
        <dbReference type="ARBA" id="ARBA00023139"/>
    </source>
</evidence>
<evidence type="ECO:0000259" key="8">
    <source>
        <dbReference type="SMART" id="SM00062"/>
    </source>
</evidence>
<comment type="subcellular location">
    <subcellularLocation>
        <location evidence="1">Cell envelope</location>
    </subcellularLocation>
</comment>
<dbReference type="InterPro" id="IPR001320">
    <property type="entry name" value="Iontro_rcpt_C"/>
</dbReference>
<comment type="similarity">
    <text evidence="2 6">Belongs to the bacterial solute-binding protein 3 family.</text>
</comment>
<evidence type="ECO:0000259" key="9">
    <source>
        <dbReference type="SMART" id="SM00079"/>
    </source>
</evidence>
<dbReference type="SMART" id="SM00062">
    <property type="entry name" value="PBPb"/>
    <property type="match status" value="1"/>
</dbReference>
<evidence type="ECO:0000256" key="2">
    <source>
        <dbReference type="ARBA" id="ARBA00010333"/>
    </source>
</evidence>
<protein>
    <submittedName>
        <fullName evidence="10">Amino acid ABC transporter substrate-binding protein</fullName>
    </submittedName>
</protein>
<dbReference type="AlphaFoldDB" id="A0A919WKC1"/>
<dbReference type="RefSeq" id="WP_095308788.1">
    <property type="nucleotide sequence ID" value="NZ_BORC01000007.1"/>
</dbReference>
<dbReference type="Proteomes" id="UP000682111">
    <property type="component" value="Unassembled WGS sequence"/>
</dbReference>